<comment type="caution">
    <text evidence="5">The sequence shown here is derived from an EMBL/GenBank/DDBJ whole genome shotgun (WGS) entry which is preliminary data.</text>
</comment>
<dbReference type="SUPFAM" id="SSF63411">
    <property type="entry name" value="LuxS/MPP-like metallohydrolase"/>
    <property type="match status" value="2"/>
</dbReference>
<dbReference type="InterPro" id="IPR011249">
    <property type="entry name" value="Metalloenz_LuxS/M16"/>
</dbReference>
<evidence type="ECO:0000259" key="3">
    <source>
        <dbReference type="Pfam" id="PF00675"/>
    </source>
</evidence>
<evidence type="ECO:0000313" key="6">
    <source>
        <dbReference type="Proteomes" id="UP001057868"/>
    </source>
</evidence>
<dbReference type="GO" id="GO:0046872">
    <property type="term" value="F:metal ion binding"/>
    <property type="evidence" value="ECO:0007669"/>
    <property type="project" value="InterPro"/>
</dbReference>
<gene>
    <name evidence="5" type="ORF">CFOLD11_06930</name>
</gene>
<evidence type="ECO:0000256" key="1">
    <source>
        <dbReference type="ARBA" id="ARBA00007261"/>
    </source>
</evidence>
<dbReference type="RefSeq" id="WP_261850912.1">
    <property type="nucleotide sequence ID" value="NZ_BQXY01000001.1"/>
</dbReference>
<organism evidence="5 6">
    <name type="scientific">Clostridium folliculivorans</name>
    <dbReference type="NCBI Taxonomy" id="2886038"/>
    <lineage>
        <taxon>Bacteria</taxon>
        <taxon>Bacillati</taxon>
        <taxon>Bacillota</taxon>
        <taxon>Clostridia</taxon>
        <taxon>Eubacteriales</taxon>
        <taxon>Clostridiaceae</taxon>
        <taxon>Clostridium</taxon>
    </lineage>
</organism>
<dbReference type="InterPro" id="IPR007863">
    <property type="entry name" value="Peptidase_M16_C"/>
</dbReference>
<feature type="domain" description="Peptidase M16 C-terminal" evidence="4">
    <location>
        <begin position="171"/>
        <end position="334"/>
    </location>
</feature>
<comment type="similarity">
    <text evidence="1 2">Belongs to the peptidase M16 family.</text>
</comment>
<dbReference type="PROSITE" id="PS00143">
    <property type="entry name" value="INSULINASE"/>
    <property type="match status" value="1"/>
</dbReference>
<sequence length="426" mass="48823">MYKLNLDSKATKLSNGLNVITIKKDTQLASINVGVKAGSLNEGVNEKGVAHFIEHMLFKGTKTRDNKTLNDELEFLGGEYNAYTDFCSTVYSVTCLQEEIEKAIELLGDMVIESTFDKNELEKERGVILAEIKTSKDDIEDLSFKRINEIAFEYSPLRYEISGDEESVSRFTKGDLLSFYKKFYTPDNTTITIVSSYDHGEAISLISKFFGAWNGTLSHRDEIELEKNKEVTVTTYKRDIELSTITYLYTLDNIDKDEELALKILNHKFGESANSILFRELREERGLAYDIYTNLDLGNDIRTLYIFTSVEDENIEEALNAINDCIEKIKTEEIPFPKSTIELMKKVHKTAVVSTLDDSSELSNYVLNQILEEEPIDEFIHDMERLNHIENVDLYDIARKVFNNPTIHILRSDADKEAEDIDEQNH</sequence>
<dbReference type="GO" id="GO:0006508">
    <property type="term" value="P:proteolysis"/>
    <property type="evidence" value="ECO:0007669"/>
    <property type="project" value="InterPro"/>
</dbReference>
<dbReference type="Gene3D" id="3.30.830.10">
    <property type="entry name" value="Metalloenzyme, LuxS/M16 peptidase-like"/>
    <property type="match status" value="2"/>
</dbReference>
<dbReference type="EMBL" id="BQXY01000001">
    <property type="protein sequence ID" value="GKU23867.1"/>
    <property type="molecule type" value="Genomic_DNA"/>
</dbReference>
<dbReference type="InterPro" id="IPR001431">
    <property type="entry name" value="Pept_M16_Zn_BS"/>
</dbReference>
<evidence type="ECO:0000313" key="5">
    <source>
        <dbReference type="EMBL" id="GKU23867.1"/>
    </source>
</evidence>
<protein>
    <submittedName>
        <fullName evidence="5">Peptidase M16</fullName>
    </submittedName>
</protein>
<name>A0A9W6D9K8_9CLOT</name>
<evidence type="ECO:0000256" key="2">
    <source>
        <dbReference type="RuleBase" id="RU004447"/>
    </source>
</evidence>
<feature type="domain" description="Peptidase M16 N-terminal" evidence="3">
    <location>
        <begin position="19"/>
        <end position="163"/>
    </location>
</feature>
<dbReference type="Proteomes" id="UP001057868">
    <property type="component" value="Unassembled WGS sequence"/>
</dbReference>
<dbReference type="InterPro" id="IPR050361">
    <property type="entry name" value="MPP/UQCRC_Complex"/>
</dbReference>
<proteinExistence type="inferred from homology"/>
<dbReference type="GO" id="GO:0004222">
    <property type="term" value="F:metalloendopeptidase activity"/>
    <property type="evidence" value="ECO:0007669"/>
    <property type="project" value="InterPro"/>
</dbReference>
<dbReference type="Pfam" id="PF05193">
    <property type="entry name" value="Peptidase_M16_C"/>
    <property type="match status" value="1"/>
</dbReference>
<dbReference type="InterPro" id="IPR011765">
    <property type="entry name" value="Pept_M16_N"/>
</dbReference>
<dbReference type="AlphaFoldDB" id="A0A9W6D9K8"/>
<dbReference type="PANTHER" id="PTHR11851:SF49">
    <property type="entry name" value="MITOCHONDRIAL-PROCESSING PEPTIDASE SUBUNIT ALPHA"/>
    <property type="match status" value="1"/>
</dbReference>
<evidence type="ECO:0000259" key="4">
    <source>
        <dbReference type="Pfam" id="PF05193"/>
    </source>
</evidence>
<keyword evidence="6" id="KW-1185">Reference proteome</keyword>
<reference evidence="5" key="1">
    <citation type="journal article" date="2023" name="Int. J. Syst. Evol. Microbiol.">
        <title>&lt;i&gt;Clostridium folliculivorans&lt;/i&gt; sp. nov., isolated from soil samples of an organic paddy in Japan.</title>
        <authorList>
            <person name="Tazawa J."/>
            <person name="Kobayashi H."/>
            <person name="Tanizawa Y."/>
            <person name="Uchino A."/>
            <person name="Tanaka F."/>
            <person name="Urashima Y."/>
            <person name="Miura S."/>
            <person name="Sakamoto M."/>
            <person name="Ohkuma M."/>
            <person name="Tohno M."/>
        </authorList>
    </citation>
    <scope>NUCLEOTIDE SEQUENCE</scope>
    <source>
        <strain evidence="5">D1-1</strain>
    </source>
</reference>
<dbReference type="Pfam" id="PF00675">
    <property type="entry name" value="Peptidase_M16"/>
    <property type="match status" value="1"/>
</dbReference>
<dbReference type="PANTHER" id="PTHR11851">
    <property type="entry name" value="METALLOPROTEASE"/>
    <property type="match status" value="1"/>
</dbReference>
<accession>A0A9W6D9K8</accession>